<dbReference type="SUPFAM" id="SSF53474">
    <property type="entry name" value="alpha/beta-Hydrolases"/>
    <property type="match status" value="1"/>
</dbReference>
<keyword evidence="2" id="KW-0378">Hydrolase</keyword>
<dbReference type="EMBL" id="ML742040">
    <property type="protein sequence ID" value="KAE8153366.1"/>
    <property type="molecule type" value="Genomic_DNA"/>
</dbReference>
<dbReference type="InterPro" id="IPR029058">
    <property type="entry name" value="AB_hydrolase_fold"/>
</dbReference>
<dbReference type="AlphaFoldDB" id="A0A5N6U446"/>
<organism evidence="2 3">
    <name type="scientific">Aspergillus avenaceus</name>
    <dbReference type="NCBI Taxonomy" id="36643"/>
    <lineage>
        <taxon>Eukaryota</taxon>
        <taxon>Fungi</taxon>
        <taxon>Dikarya</taxon>
        <taxon>Ascomycota</taxon>
        <taxon>Pezizomycotina</taxon>
        <taxon>Eurotiomycetes</taxon>
        <taxon>Eurotiomycetidae</taxon>
        <taxon>Eurotiales</taxon>
        <taxon>Aspergillaceae</taxon>
        <taxon>Aspergillus</taxon>
        <taxon>Aspergillus subgen. Circumdati</taxon>
    </lineage>
</organism>
<dbReference type="Gene3D" id="3.40.50.1820">
    <property type="entry name" value="alpha/beta hydrolase"/>
    <property type="match status" value="1"/>
</dbReference>
<evidence type="ECO:0000259" key="1">
    <source>
        <dbReference type="Pfam" id="PF12697"/>
    </source>
</evidence>
<gene>
    <name evidence="2" type="ORF">BDV25DRAFT_169023</name>
</gene>
<dbReference type="OrthoDB" id="94039at2759"/>
<protein>
    <submittedName>
        <fullName evidence="2">Alpha/beta-hydrolase</fullName>
    </submittedName>
</protein>
<feature type="domain" description="AB hydrolase-1" evidence="1">
    <location>
        <begin position="56"/>
        <end position="354"/>
    </location>
</feature>
<dbReference type="GO" id="GO:0016020">
    <property type="term" value="C:membrane"/>
    <property type="evidence" value="ECO:0007669"/>
    <property type="project" value="TreeGrafter"/>
</dbReference>
<dbReference type="PANTHER" id="PTHR43798:SF33">
    <property type="entry name" value="HYDROLASE, PUTATIVE (AFU_ORTHOLOGUE AFUA_2G14860)-RELATED"/>
    <property type="match status" value="1"/>
</dbReference>
<keyword evidence="3" id="KW-1185">Reference proteome</keyword>
<evidence type="ECO:0000313" key="3">
    <source>
        <dbReference type="Proteomes" id="UP000325780"/>
    </source>
</evidence>
<proteinExistence type="predicted"/>
<dbReference type="InterPro" id="IPR000073">
    <property type="entry name" value="AB_hydrolase_1"/>
</dbReference>
<dbReference type="PANTHER" id="PTHR43798">
    <property type="entry name" value="MONOACYLGLYCEROL LIPASE"/>
    <property type="match status" value="1"/>
</dbReference>
<reference evidence="2 3" key="1">
    <citation type="submission" date="2019-04" db="EMBL/GenBank/DDBJ databases">
        <title>Friends and foes A comparative genomics study of 23 Aspergillus species from section Flavi.</title>
        <authorList>
            <consortium name="DOE Joint Genome Institute"/>
            <person name="Kjaerbolling I."/>
            <person name="Vesth T."/>
            <person name="Frisvad J.C."/>
            <person name="Nybo J.L."/>
            <person name="Theobald S."/>
            <person name="Kildgaard S."/>
            <person name="Isbrandt T."/>
            <person name="Kuo A."/>
            <person name="Sato A."/>
            <person name="Lyhne E.K."/>
            <person name="Kogle M.E."/>
            <person name="Wiebenga A."/>
            <person name="Kun R.S."/>
            <person name="Lubbers R.J."/>
            <person name="Makela M.R."/>
            <person name="Barry K."/>
            <person name="Chovatia M."/>
            <person name="Clum A."/>
            <person name="Daum C."/>
            <person name="Haridas S."/>
            <person name="He G."/>
            <person name="LaButti K."/>
            <person name="Lipzen A."/>
            <person name="Mondo S."/>
            <person name="Riley R."/>
            <person name="Salamov A."/>
            <person name="Simmons B.A."/>
            <person name="Magnuson J.K."/>
            <person name="Henrissat B."/>
            <person name="Mortensen U.H."/>
            <person name="Larsen T.O."/>
            <person name="Devries R.P."/>
            <person name="Grigoriev I.V."/>
            <person name="Machida M."/>
            <person name="Baker S.E."/>
            <person name="Andersen M.R."/>
        </authorList>
    </citation>
    <scope>NUCLEOTIDE SEQUENCE [LARGE SCALE GENOMIC DNA]</scope>
    <source>
        <strain evidence="2 3">IBT 18842</strain>
    </source>
</reference>
<accession>A0A5N6U446</accession>
<dbReference type="Pfam" id="PF12697">
    <property type="entry name" value="Abhydrolase_6"/>
    <property type="match status" value="1"/>
</dbReference>
<dbReference type="Proteomes" id="UP000325780">
    <property type="component" value="Unassembled WGS sequence"/>
</dbReference>
<evidence type="ECO:0000313" key="2">
    <source>
        <dbReference type="EMBL" id="KAE8153366.1"/>
    </source>
</evidence>
<name>A0A5N6U446_ASPAV</name>
<sequence>MSRYKVIEHTVRCQHVRGRPGATEPYRSGDLRMAVKQYVPESNQKPTPGDVTVIGAHGNGLTKELYEPLWDDLHEELRKKGRRIRSIWIADVVNQGRSGVLNEMILGDDPSLFDHARDLLFLVNQYQDEIPQPIVGIGHSMGGMHLAYLSLIHPDLFQALILIDPVIQRENIGRKYAVPATYRRDVWPSRQDAIARFRRNKVFENWDTRAFERYTECAFRDLPTELYPDARKHGDHPVTLTTTQAQESYMYMRPSYADGKIGLREGEWRVEMHPEDRDETYPFYSPTPARIFRRLEELKPSVLYMFGEHSPLSTPDLRQAKLEHTGMGVEGNGGRSVHRVKEVILSTGHLVPMEKVHDCAMVAARFTDTDLSRWEDEERKFLEKWDSIPRRQKISLGDRWKQNIGHHSRKSLL</sequence>
<dbReference type="GO" id="GO:0016787">
    <property type="term" value="F:hydrolase activity"/>
    <property type="evidence" value="ECO:0007669"/>
    <property type="project" value="UniProtKB-KW"/>
</dbReference>
<dbReference type="InterPro" id="IPR050266">
    <property type="entry name" value="AB_hydrolase_sf"/>
</dbReference>